<reference evidence="3 4" key="1">
    <citation type="submission" date="2019-12" db="EMBL/GenBank/DDBJ databases">
        <authorList>
            <person name="Li M."/>
        </authorList>
    </citation>
    <scope>NUCLEOTIDE SEQUENCE [LARGE SCALE GENOMIC DNA]</scope>
    <source>
        <strain evidence="3 4">GBMRC 2046</strain>
    </source>
</reference>
<feature type="domain" description="ABC-type transport auxiliary lipoprotein component" evidence="2">
    <location>
        <begin position="40"/>
        <end position="199"/>
    </location>
</feature>
<dbReference type="AlphaFoldDB" id="A0A7X3LRD1"/>
<evidence type="ECO:0000313" key="4">
    <source>
        <dbReference type="Proteomes" id="UP000433101"/>
    </source>
</evidence>
<protein>
    <submittedName>
        <fullName evidence="3">ABC transporter</fullName>
    </submittedName>
</protein>
<dbReference type="Proteomes" id="UP000433101">
    <property type="component" value="Unassembled WGS sequence"/>
</dbReference>
<feature type="chain" id="PRO_5031345976" evidence="1">
    <location>
        <begin position="33"/>
        <end position="206"/>
    </location>
</feature>
<feature type="signal peptide" evidence="1">
    <location>
        <begin position="1"/>
        <end position="32"/>
    </location>
</feature>
<gene>
    <name evidence="3" type="ORF">GR183_02115</name>
</gene>
<evidence type="ECO:0000256" key="1">
    <source>
        <dbReference type="SAM" id="SignalP"/>
    </source>
</evidence>
<dbReference type="Gene3D" id="3.40.50.10610">
    <property type="entry name" value="ABC-type transport auxiliary lipoprotein component"/>
    <property type="match status" value="1"/>
</dbReference>
<keyword evidence="4" id="KW-1185">Reference proteome</keyword>
<dbReference type="SUPFAM" id="SSF159594">
    <property type="entry name" value="XCC0632-like"/>
    <property type="match status" value="1"/>
</dbReference>
<keyword evidence="1" id="KW-0732">Signal</keyword>
<dbReference type="InterPro" id="IPR005586">
    <property type="entry name" value="ABC_trans_aux"/>
</dbReference>
<evidence type="ECO:0000259" key="2">
    <source>
        <dbReference type="Pfam" id="PF03886"/>
    </source>
</evidence>
<evidence type="ECO:0000313" key="3">
    <source>
        <dbReference type="EMBL" id="MXN63686.1"/>
    </source>
</evidence>
<dbReference type="Pfam" id="PF03886">
    <property type="entry name" value="ABC_trans_aux"/>
    <property type="match status" value="1"/>
</dbReference>
<proteinExistence type="predicted"/>
<name>A0A7X3LRD1_9HYPH</name>
<dbReference type="EMBL" id="WUMV01000001">
    <property type="protein sequence ID" value="MXN63686.1"/>
    <property type="molecule type" value="Genomic_DNA"/>
</dbReference>
<comment type="caution">
    <text evidence="3">The sequence shown here is derived from an EMBL/GenBank/DDBJ whole genome shotgun (WGS) entry which is preliminary data.</text>
</comment>
<sequence>MPAGEGDGRGACRRAFRVALALAFAAGLGACASTTPSALYGLNAPRSVQGAAARSSRQILVPQPSALQALDTVNIAVVDTGPIYTYFPRAAWSDTLPKVVQAKIIETLENTGRLRGVGRPGEGLLIDYQLQTDLRAFELRIDGQDRAYVEIAARLLNDRTGRAQASRVFSAQVPSRGVNVDQAVEAMNAAVDQVLSEMAAWVLRQV</sequence>
<accession>A0A7X3LRD1</accession>
<organism evidence="3 4">
    <name type="scientific">Stappia sediminis</name>
    <dbReference type="NCBI Taxonomy" id="2692190"/>
    <lineage>
        <taxon>Bacteria</taxon>
        <taxon>Pseudomonadati</taxon>
        <taxon>Pseudomonadota</taxon>
        <taxon>Alphaproteobacteria</taxon>
        <taxon>Hyphomicrobiales</taxon>
        <taxon>Stappiaceae</taxon>
        <taxon>Stappia</taxon>
    </lineage>
</organism>